<evidence type="ECO:0000256" key="2">
    <source>
        <dbReference type="PIRSR" id="PIRSR000137-2"/>
    </source>
</evidence>
<keyword evidence="2" id="KW-0285">Flavoprotein</keyword>
<feature type="signal peptide" evidence="3">
    <location>
        <begin position="1"/>
        <end position="19"/>
    </location>
</feature>
<evidence type="ECO:0000313" key="7">
    <source>
        <dbReference type="Proteomes" id="UP000193144"/>
    </source>
</evidence>
<organism evidence="6 7">
    <name type="scientific">Clohesyomyces aquaticus</name>
    <dbReference type="NCBI Taxonomy" id="1231657"/>
    <lineage>
        <taxon>Eukaryota</taxon>
        <taxon>Fungi</taxon>
        <taxon>Dikarya</taxon>
        <taxon>Ascomycota</taxon>
        <taxon>Pezizomycotina</taxon>
        <taxon>Dothideomycetes</taxon>
        <taxon>Pleosporomycetidae</taxon>
        <taxon>Pleosporales</taxon>
        <taxon>Lindgomycetaceae</taxon>
        <taxon>Clohesyomyces</taxon>
    </lineage>
</organism>
<accession>A0A1Y1YRJ5</accession>
<dbReference type="Proteomes" id="UP000193144">
    <property type="component" value="Unassembled WGS sequence"/>
</dbReference>
<reference evidence="6 7" key="1">
    <citation type="submission" date="2016-07" db="EMBL/GenBank/DDBJ databases">
        <title>Pervasive Adenine N6-methylation of Active Genes in Fungi.</title>
        <authorList>
            <consortium name="DOE Joint Genome Institute"/>
            <person name="Mondo S.J."/>
            <person name="Dannebaum R.O."/>
            <person name="Kuo R.C."/>
            <person name="Labutti K."/>
            <person name="Haridas S."/>
            <person name="Kuo A."/>
            <person name="Salamov A."/>
            <person name="Ahrendt S.R."/>
            <person name="Lipzen A."/>
            <person name="Sullivan W."/>
            <person name="Andreopoulos W.B."/>
            <person name="Clum A."/>
            <person name="Lindquist E."/>
            <person name="Daum C."/>
            <person name="Ramamoorthy G.K."/>
            <person name="Gryganskyi A."/>
            <person name="Culley D."/>
            <person name="Magnuson J.K."/>
            <person name="James T.Y."/>
            <person name="O'Malley M.A."/>
            <person name="Stajich J.E."/>
            <person name="Spatafora J.W."/>
            <person name="Visel A."/>
            <person name="Grigoriev I.V."/>
        </authorList>
    </citation>
    <scope>NUCLEOTIDE SEQUENCE [LARGE SCALE GENOMIC DNA]</scope>
    <source>
        <strain evidence="6 7">CBS 115471</strain>
    </source>
</reference>
<dbReference type="STRING" id="1231657.A0A1Y1YRJ5"/>
<dbReference type="InterPro" id="IPR053208">
    <property type="entry name" value="GMC_Oxidoreductase_CD"/>
</dbReference>
<dbReference type="SUPFAM" id="SSF51905">
    <property type="entry name" value="FAD/NAD(P)-binding domain"/>
    <property type="match status" value="1"/>
</dbReference>
<protein>
    <submittedName>
        <fullName evidence="6">Cellobiose dehydrogenase</fullName>
    </submittedName>
</protein>
<dbReference type="SUPFAM" id="SSF54373">
    <property type="entry name" value="FAD-linked reductases, C-terminal domain"/>
    <property type="match status" value="1"/>
</dbReference>
<evidence type="ECO:0000259" key="4">
    <source>
        <dbReference type="Pfam" id="PF00732"/>
    </source>
</evidence>
<keyword evidence="7" id="KW-1185">Reference proteome</keyword>
<comment type="cofactor">
    <cofactor evidence="2">
        <name>FAD</name>
        <dbReference type="ChEBI" id="CHEBI:57692"/>
    </cofactor>
</comment>
<dbReference type="OrthoDB" id="413885at2759"/>
<evidence type="ECO:0000256" key="1">
    <source>
        <dbReference type="ARBA" id="ARBA00010790"/>
    </source>
</evidence>
<proteinExistence type="inferred from homology"/>
<feature type="domain" description="Glucose-methanol-choline oxidoreductase N-terminal" evidence="4">
    <location>
        <begin position="109"/>
        <end position="332"/>
    </location>
</feature>
<gene>
    <name evidence="6" type="ORF">BCR34DRAFT_627909</name>
</gene>
<dbReference type="InterPro" id="IPR012132">
    <property type="entry name" value="GMC_OxRdtase"/>
</dbReference>
<feature type="domain" description="Glucose-methanol-choline oxidoreductase C-terminal" evidence="5">
    <location>
        <begin position="421"/>
        <end position="553"/>
    </location>
</feature>
<keyword evidence="2" id="KW-0274">FAD</keyword>
<dbReference type="Gene3D" id="3.50.50.60">
    <property type="entry name" value="FAD/NAD(P)-binding domain"/>
    <property type="match status" value="1"/>
</dbReference>
<dbReference type="Gene3D" id="3.30.410.10">
    <property type="entry name" value="Cholesterol Oxidase, domain 2"/>
    <property type="match status" value="1"/>
</dbReference>
<dbReference type="Pfam" id="PF05199">
    <property type="entry name" value="GMC_oxred_C"/>
    <property type="match status" value="1"/>
</dbReference>
<comment type="caution">
    <text evidence="6">The sequence shown here is derived from an EMBL/GenBank/DDBJ whole genome shotgun (WGS) entry which is preliminary data.</text>
</comment>
<dbReference type="PIRSF" id="PIRSF000137">
    <property type="entry name" value="Alcohol_oxidase"/>
    <property type="match status" value="1"/>
</dbReference>
<feature type="binding site" evidence="2">
    <location>
        <position position="114"/>
    </location>
    <ligand>
        <name>FAD</name>
        <dbReference type="ChEBI" id="CHEBI:57692"/>
    </ligand>
</feature>
<dbReference type="PANTHER" id="PTHR47190:SF2">
    <property type="entry name" value="CELLOBIOSE DEHYDROGENASE (AFU_ORTHOLOGUE AFUA_2G17620)"/>
    <property type="match status" value="1"/>
</dbReference>
<evidence type="ECO:0000313" key="6">
    <source>
        <dbReference type="EMBL" id="ORY00652.1"/>
    </source>
</evidence>
<dbReference type="InterPro" id="IPR000172">
    <property type="entry name" value="GMC_OxRdtase_N"/>
</dbReference>
<dbReference type="InterPro" id="IPR007867">
    <property type="entry name" value="GMC_OxRtase_C"/>
</dbReference>
<dbReference type="AlphaFoldDB" id="A0A1Y1YRJ5"/>
<dbReference type="InterPro" id="IPR036188">
    <property type="entry name" value="FAD/NAD-bd_sf"/>
</dbReference>
<dbReference type="EMBL" id="MCFA01000180">
    <property type="protein sequence ID" value="ORY00652.1"/>
    <property type="molecule type" value="Genomic_DNA"/>
</dbReference>
<feature type="chain" id="PRO_5012078835" evidence="3">
    <location>
        <begin position="20"/>
        <end position="570"/>
    </location>
</feature>
<evidence type="ECO:0000256" key="3">
    <source>
        <dbReference type="SAM" id="SignalP"/>
    </source>
</evidence>
<dbReference type="PANTHER" id="PTHR47190">
    <property type="entry name" value="DEHYDROGENASE, PUTATIVE-RELATED"/>
    <property type="match status" value="1"/>
</dbReference>
<dbReference type="GO" id="GO:0050660">
    <property type="term" value="F:flavin adenine dinucleotide binding"/>
    <property type="evidence" value="ECO:0007669"/>
    <property type="project" value="InterPro"/>
</dbReference>
<evidence type="ECO:0000259" key="5">
    <source>
        <dbReference type="Pfam" id="PF05199"/>
    </source>
</evidence>
<dbReference type="GO" id="GO:0016614">
    <property type="term" value="F:oxidoreductase activity, acting on CH-OH group of donors"/>
    <property type="evidence" value="ECO:0007669"/>
    <property type="project" value="InterPro"/>
</dbReference>
<dbReference type="Pfam" id="PF00732">
    <property type="entry name" value="GMC_oxred_N"/>
    <property type="match status" value="1"/>
</dbReference>
<dbReference type="Pfam" id="PF13450">
    <property type="entry name" value="NAD_binding_8"/>
    <property type="match status" value="1"/>
</dbReference>
<name>A0A1Y1YRJ5_9PLEO</name>
<comment type="similarity">
    <text evidence="1">Belongs to the GMC oxidoreductase family.</text>
</comment>
<keyword evidence="3" id="KW-0732">Signal</keyword>
<sequence>MGLTLALSLLLSSLSLTAAQTCGTVASGTTYDYIVIGSGAGGIPVADKLSEAGFSVLLIEKGPPSSGRWNGTMKPSWLQGTNLTRFDVPGLFNQIWRDPTGVACEDTGVMGGCVLGGGIAVNSALWWKPHPEDWNHNFPSGWKNSDMVNATSNVFTRIPGTYTPSTDGQLYLQQGFDRVTKGLDAAGFQYVVANDNPDKKNNTYAHSTFFIAHAERHGPLRTYLETASARPKFALWTNTIAKRVIRTGGHITGVEVECNKGGKAGTVSVTAGTGRVILSAGTFGSAKILLRSGIGPTDLLNVVKGSSIDGATMIKSDSWINLPVGQNLNDHVGTDMQISHPDIVFYDFYGAYDSPIKSDTEKYLKSRTGILTQVAPNLGPIMWTMVTPSDGITRHIQWQARIEGRTSTAMTITQYLGMGTTSRGKMDITPQLNTRVVTAPYLRDAADKEAAIMGFNYIRTVLAKVDKLTWITPTSGQDTTAFVNSIPTNTASRNSNHWVGTCKIGTDDGRTGGTAVVDLDTKVYGTDNLFVVDASIFPGITTGNPSAAIIIAAEHAAERILALKAPAKIS</sequence>